<name>A0ABU5CRN1_9BACI</name>
<dbReference type="RefSeq" id="WP_320379697.1">
    <property type="nucleotide sequence ID" value="NZ_JAWDIQ010000001.1"/>
</dbReference>
<dbReference type="EMBL" id="JAWDIQ010000001">
    <property type="protein sequence ID" value="MDY0408999.1"/>
    <property type="molecule type" value="Genomic_DNA"/>
</dbReference>
<comment type="caution">
    <text evidence="2">The sequence shown here is derived from an EMBL/GenBank/DDBJ whole genome shotgun (WGS) entry which is preliminary data.</text>
</comment>
<feature type="region of interest" description="Disordered" evidence="1">
    <location>
        <begin position="38"/>
        <end position="62"/>
    </location>
</feature>
<feature type="compositionally biased region" description="Basic and acidic residues" evidence="1">
    <location>
        <begin position="42"/>
        <end position="62"/>
    </location>
</feature>
<gene>
    <name evidence="2" type="ORF">RWD45_11075</name>
</gene>
<accession>A0ABU5CRN1</accession>
<dbReference type="Proteomes" id="UP001275315">
    <property type="component" value="Unassembled WGS sequence"/>
</dbReference>
<evidence type="ECO:0000313" key="3">
    <source>
        <dbReference type="Proteomes" id="UP001275315"/>
    </source>
</evidence>
<proteinExistence type="predicted"/>
<sequence length="196" mass="22432">MCKIKRLIVFIGSLFILTSCTDAKIVVPIQEYNELQPEVEIGEGKDEKDKKDDDRNIPEKPNQEIAVYSRTDVVGAYETALCWNESVEEDCILKPEHPRERSSTELPLSANRGEKLEIRIFPGGQELPDFAGPYKVEVTEFGLGDNDGKIINSKLVEHDITFSAPDKKGAHYYLIHIIWNEEQTKRVYYAFRTVVR</sequence>
<protein>
    <recommendedName>
        <fullName evidence="4">Lipoprotein</fullName>
    </recommendedName>
</protein>
<keyword evidence="3" id="KW-1185">Reference proteome</keyword>
<organism evidence="2 3">
    <name type="scientific">Paracerasibacillus soli</name>
    <dbReference type="NCBI Taxonomy" id="480284"/>
    <lineage>
        <taxon>Bacteria</taxon>
        <taxon>Bacillati</taxon>
        <taxon>Bacillota</taxon>
        <taxon>Bacilli</taxon>
        <taxon>Bacillales</taxon>
        <taxon>Bacillaceae</taxon>
        <taxon>Paracerasibacillus</taxon>
    </lineage>
</organism>
<dbReference type="PROSITE" id="PS51257">
    <property type="entry name" value="PROKAR_LIPOPROTEIN"/>
    <property type="match status" value="1"/>
</dbReference>
<evidence type="ECO:0000256" key="1">
    <source>
        <dbReference type="SAM" id="MobiDB-lite"/>
    </source>
</evidence>
<reference evidence="2 3" key="1">
    <citation type="submission" date="2023-10" db="EMBL/GenBank/DDBJ databases">
        <title>Virgibacillus soli CC-YMP-6 genome.</title>
        <authorList>
            <person name="Miliotis G."/>
            <person name="Sengupta P."/>
            <person name="Hameed A."/>
            <person name="Chuvochina M."/>
            <person name="Mcdonagh F."/>
            <person name="Simpson A.C."/>
            <person name="Singh N.K."/>
            <person name="Rekha P.D."/>
            <person name="Raman K."/>
            <person name="Hugenholtz P."/>
            <person name="Venkateswaran K."/>
        </authorList>
    </citation>
    <scope>NUCLEOTIDE SEQUENCE [LARGE SCALE GENOMIC DNA]</scope>
    <source>
        <strain evidence="2 3">CC-YMP-6</strain>
    </source>
</reference>
<evidence type="ECO:0000313" key="2">
    <source>
        <dbReference type="EMBL" id="MDY0408999.1"/>
    </source>
</evidence>
<evidence type="ECO:0008006" key="4">
    <source>
        <dbReference type="Google" id="ProtNLM"/>
    </source>
</evidence>